<reference evidence="6" key="1">
    <citation type="submission" date="2022-08" db="UniProtKB">
        <authorList>
            <consortium name="EnsemblMetazoa"/>
        </authorList>
    </citation>
    <scope>IDENTIFICATION</scope>
    <source>
        <strain evidence="6">EBRO</strain>
    </source>
</reference>
<evidence type="ECO:0000313" key="6">
    <source>
        <dbReference type="EnsemblMetazoa" id="AATE003954-PA.1"/>
    </source>
</evidence>
<dbReference type="SUPFAM" id="SSF52540">
    <property type="entry name" value="P-loop containing nucleoside triphosphate hydrolases"/>
    <property type="match status" value="1"/>
</dbReference>
<keyword evidence="3" id="KW-0547">Nucleotide-binding</keyword>
<dbReference type="Gene3D" id="3.40.50.300">
    <property type="entry name" value="P-loop containing nucleotide triphosphate hydrolases"/>
    <property type="match status" value="2"/>
</dbReference>
<dbReference type="Gene3D" id="1.10.20.140">
    <property type="match status" value="1"/>
</dbReference>
<dbReference type="STRING" id="41427.A0A182IR86"/>
<name>A0A182IR86_ANOAO</name>
<sequence>MRLVVRSVREVVWPGRLFGGVRGRAPFVSQCEGPMAHGKVPPIVVILGSTGTGKTKLSLELAARYGGEVISADSMQVYKGLDIVTAKATKAEQQQAPHHLLDVATPDQAFTVTHFREKALPIRNVNWRGEEKEENEEGFGNTFALLRDKLPLSSLRSVQGRLVEGGGGFARMLTNSITARSERALGVEPTRKNDVCGAIFLNAATQQIDSLLTANRMPIIVGGTNYYIESVLWKVLIGEGVQRERTRKRRSSGGQRTSDSATEQQEQEPEQEELVRLLPALQGSPDALEGYGSTVLHQALQRVDPGSANRLHPNNKRKIVRDKFTELI</sequence>
<evidence type="ECO:0000256" key="3">
    <source>
        <dbReference type="ARBA" id="ARBA00022741"/>
    </source>
</evidence>
<dbReference type="GO" id="GO:0005524">
    <property type="term" value="F:ATP binding"/>
    <property type="evidence" value="ECO:0007669"/>
    <property type="project" value="UniProtKB-KW"/>
</dbReference>
<dbReference type="GO" id="GO:0006400">
    <property type="term" value="P:tRNA modification"/>
    <property type="evidence" value="ECO:0007669"/>
    <property type="project" value="TreeGrafter"/>
</dbReference>
<dbReference type="AlphaFoldDB" id="A0A182IR86"/>
<dbReference type="EnsemblMetazoa" id="AATE003954-RA">
    <property type="protein sequence ID" value="AATE003954-PA.1"/>
    <property type="gene ID" value="AATE003954"/>
</dbReference>
<dbReference type="PANTHER" id="PTHR11088">
    <property type="entry name" value="TRNA DIMETHYLALLYLTRANSFERASE"/>
    <property type="match status" value="1"/>
</dbReference>
<dbReference type="GO" id="GO:0052381">
    <property type="term" value="F:tRNA dimethylallyltransferase activity"/>
    <property type="evidence" value="ECO:0007669"/>
    <property type="project" value="TreeGrafter"/>
</dbReference>
<keyword evidence="2" id="KW-0808">Transferase</keyword>
<proteinExistence type="inferred from homology"/>
<accession>A0A182IR86</accession>
<dbReference type="Pfam" id="PF01715">
    <property type="entry name" value="IPPT"/>
    <property type="match status" value="2"/>
</dbReference>
<evidence type="ECO:0000256" key="4">
    <source>
        <dbReference type="ARBA" id="ARBA00022840"/>
    </source>
</evidence>
<dbReference type="InterPro" id="IPR027417">
    <property type="entry name" value="P-loop_NTPase"/>
</dbReference>
<evidence type="ECO:0000256" key="1">
    <source>
        <dbReference type="ARBA" id="ARBA00005842"/>
    </source>
</evidence>
<dbReference type="PANTHER" id="PTHR11088:SF89">
    <property type="entry name" value="TRNA DIMETHYLALLYLTRANSFERASE"/>
    <property type="match status" value="1"/>
</dbReference>
<dbReference type="GO" id="GO:0005739">
    <property type="term" value="C:mitochondrion"/>
    <property type="evidence" value="ECO:0007669"/>
    <property type="project" value="TreeGrafter"/>
</dbReference>
<evidence type="ECO:0000256" key="2">
    <source>
        <dbReference type="ARBA" id="ARBA00022679"/>
    </source>
</evidence>
<keyword evidence="4" id="KW-0067">ATP-binding</keyword>
<evidence type="ECO:0008006" key="7">
    <source>
        <dbReference type="Google" id="ProtNLM"/>
    </source>
</evidence>
<protein>
    <recommendedName>
        <fullName evidence="7">tRNA dimethylallyltransferase</fullName>
    </recommendedName>
</protein>
<dbReference type="VEuPathDB" id="VectorBase:AATE003954"/>
<evidence type="ECO:0000256" key="5">
    <source>
        <dbReference type="SAM" id="MobiDB-lite"/>
    </source>
</evidence>
<feature type="region of interest" description="Disordered" evidence="5">
    <location>
        <begin position="244"/>
        <end position="270"/>
    </location>
</feature>
<organism evidence="6">
    <name type="scientific">Anopheles atroparvus</name>
    <name type="common">European mosquito</name>
    <dbReference type="NCBI Taxonomy" id="41427"/>
    <lineage>
        <taxon>Eukaryota</taxon>
        <taxon>Metazoa</taxon>
        <taxon>Ecdysozoa</taxon>
        <taxon>Arthropoda</taxon>
        <taxon>Hexapoda</taxon>
        <taxon>Insecta</taxon>
        <taxon>Pterygota</taxon>
        <taxon>Neoptera</taxon>
        <taxon>Endopterygota</taxon>
        <taxon>Diptera</taxon>
        <taxon>Nematocera</taxon>
        <taxon>Culicoidea</taxon>
        <taxon>Culicidae</taxon>
        <taxon>Anophelinae</taxon>
        <taxon>Anopheles</taxon>
    </lineage>
</organism>
<feature type="compositionally biased region" description="Polar residues" evidence="5">
    <location>
        <begin position="252"/>
        <end position="262"/>
    </location>
</feature>
<comment type="similarity">
    <text evidence="1">Belongs to the IPP transferase family.</text>
</comment>
<dbReference type="InterPro" id="IPR039657">
    <property type="entry name" value="Dimethylallyltransferase"/>
</dbReference>